<feature type="domain" description="Carrier" evidence="7">
    <location>
        <begin position="2797"/>
        <end position="2874"/>
    </location>
</feature>
<keyword evidence="5" id="KW-0045">Antibiotic biosynthesis</keyword>
<proteinExistence type="predicted"/>
<dbReference type="NCBIfam" id="TIGR01720">
    <property type="entry name" value="NRPS-para261"/>
    <property type="match status" value="1"/>
</dbReference>
<feature type="region of interest" description="Disordered" evidence="6">
    <location>
        <begin position="183"/>
        <end position="244"/>
    </location>
</feature>
<dbReference type="InterPro" id="IPR049704">
    <property type="entry name" value="Aminotrans_3_PPA_site"/>
</dbReference>
<dbReference type="Gene3D" id="3.40.640.10">
    <property type="entry name" value="Type I PLP-dependent aspartate aminotransferase-like (Major domain)"/>
    <property type="match status" value="1"/>
</dbReference>
<dbReference type="Gene3D" id="3.30.559.30">
    <property type="entry name" value="Nonribosomal peptide synthetase, condensation domain"/>
    <property type="match status" value="3"/>
</dbReference>
<evidence type="ECO:0000259" key="7">
    <source>
        <dbReference type="PROSITE" id="PS50075"/>
    </source>
</evidence>
<dbReference type="SUPFAM" id="SSF56801">
    <property type="entry name" value="Acetyl-CoA synthetase-like"/>
    <property type="match status" value="2"/>
</dbReference>
<dbReference type="SUPFAM" id="SSF53383">
    <property type="entry name" value="PLP-dependent transferases"/>
    <property type="match status" value="1"/>
</dbReference>
<protein>
    <submittedName>
        <fullName evidence="8">Amino acid adenylation domain-containing protein</fullName>
    </submittedName>
</protein>
<dbReference type="SUPFAM" id="SSF47336">
    <property type="entry name" value="ACP-like"/>
    <property type="match status" value="3"/>
</dbReference>
<sequence>MKRQEVGTKLSGVELDVSSKKTRRDNILSKLHTNATDLLKAEPYEVNIYTPFVEMGVDSLVLIDIISFVEITYGIKINLRQLFEELTTLDALASYIDQSLPPEETPADLQSLNSQPQKQQQQLAQLTTPAISVPSNSEIPNSNESLQVTETTLTSIMTQQLQVVSQVISQQLEILHSNSSSSRSLLSSQKRQSQPADQVKVSADHFPKKTQQNRVSEKDFASAKISSLPSQVPPPSTNELNEQQKQHLQLFITNYNKRTQKSKQRAQTYRSVLADSRSVAGFRPSTKELVYAIVGERSRGARFWDIDGNEYVDITMGFGVLLFGHAPPFITAAREEQSQQGIEIGPQSNYAPEVAQLICELTGMERVAFCNSGTEAVMTALRLARTATGRTKIALFTGSYHGHFDGVLAKALPGQFSGTPMAPGISQHTVADVLVLNYGDPKSIDIIQAHAHELAAVLVEPVQSRQPDLQPKEFLQKLRQLTATENIALIFDEVLVGFRIHPGGAQAWFGVEADIATYGKIVGGGMPIGVVAGKATYMDGIDGGVWNYGDASYPLAEKTVFAGTFNKNHMGMAVARAVLQHLKDQGPALQEQLNQRTLQFVTTLNTYFEQEDVPIRVIHFGSLFRFVFSGNLDLFFYHLLFRGVYIWEGRNCFLSCAHTDEDIDYVIQAVKDSIEALRAGGFLVKPSITKQLENIVQSSVAVDDIQTLRENLSKLQAPPLIAVARNTNLPLSLAQERLWFLNQFDSNSPLYNIPAAVRLQGQLKVTALEQSFREIIRRHEALRTNFITQDGQLLQIIHPVLSWTMSVIDLQHLSESDQEIESQQLATIEAQRPFDLAQEPLVRATLIKLSNTDHILLLTMHHIVSDGWSMGIIVKELAALYSAFIENQPSPLPELPIQYVDFAVWQRQWLQGDVLQSQLAYWKQHLDGATTVLSLPTDRPRPAVQTPRGAHQSFALSNELSKALKLLSRREGVSLFMTLLAAFNTLLYRYTGQADILVGSPIANRNRREIQGLIGYFLNILLLRTDMSENPSFHELLQRVRKVALEAYDHQDVPFEELIQALQPVRDLSHTPLIQVMFILDQAIPTRSMKFYDLTWSVISVENFTSKLDLTLTLENSPQGLVGLWEYNTDLFDASTIERMTGHFQTLLTEIVANPNQHLLEIDILTKSEKNQLLEKFNNNTRNYPVTETIHRLFEEQVKQTPNKIAVEFQEIQLTYQKLNEKANQIARFLQHLGVKEGEFVGILKRREADFLVAIIAILKAGGVYVPLDPSYPQERIKYMLVNSKIEILFSEYSCVEKNQDLFQDCCELKEIICLHSESIQINYVTLPEDIHLREESEFEHFSKENLDIEVQGIEPAYMIYTSGSTGFPKGTIIRHGGAINHIYAQYEALELTEDLRFLQSAPVSSDISVWQFLAPVLIGGKTVIVDTGTVCNPEKLFSVIQKARITIVELVPVVFGGLINYLEKLSSEQRALPHLKWMMVTGETVSVDSVNRWLNLHSSISVINAYGPSEASDDISQYIIDKPLLENQRTLPIGKPLANLNIYILSEKMQLVPIGVPGEICVSGYGVGLGYWQNELLTRLNFIPNPFSSTAKPLPGTDGDILYKTGDLGRWLPDGSIEFLGRIDHQVKLRGFRIELGEIEAVLSQAPNVRETIVIDREDTPGQKRLVAYIVPQQQGLSIGQLRSFLKDKLPEYMIPSGFVMLEAMPLTPSGKVDRHALPVPEMLLSEREGSFVAPRTPTEEMLALIWADVLEVEYVGIYDNFFELGGHSLLATQLLSRVRTAFNLELPLRSLFEAATIADFAECIQQLQHDRPKLLAPPLQAIATDKNLPLSFAQQRLWFLEQLEPDNTAYNIPGAVSLSGQLQVSALEQSLREIIRRHRILHTNFITLDGQPVQIIQPADSWALSILDWQYIRKNEQEIATQQLITQEAHRPFDLAKESLIRMSLLVLSQTEHILVFCMHHIVSDAWSMGVFIQELATLYRAFAQGQPSPLPELAIQYADFAVWQRQWLQADVLESQLSYWQKQLADAPALLELPTDRPRPAVQTFRGANQSFVLSSELTQALNLLSRRQGVTLFMTLLTAYNILLYRYTGQNDIVVGSPIANRNRSEIEGLIGFFVNTLVLRTDVSGNPSFEELLRRVREMTMDAYAHQDLPFELLVEALQPERGLSYTPLFQVAFVLQNAPVPEIELPGLILNPLTVDTTTAKFDLILTFENTGQELVGLWEYNTDLFEASTIERITGHLQTLLAAIVVNPQQRLAELPILTASEQHQLLVEWNDTLTSFPQDKCIHQLFEQQVTQTPDAMAVIFEDQQLTYQELNCRANQLAHYLSNLGVGANVLVGLCVERSLEMIVGLLGILKAGGAYVPLDPTYPLERLSFILEDVQSPVLLTQEHLLDALPSYWAQVICLDSDWDEITKFSQENLNNSLVPSSLAYVMYTSGSTGTPKGVAVSHQAINRLVLNTNYIQLEPEDRVAQAAKAVFDAATFEIWGALLHGAKLVGITQDVVLSPQEFATQLYQEQISVLFLTTALFNQLVSLVPHTFNSLKYLLFGGEAVDPGTVKQVLENGGPQQLLHVYGPTESTTFTSWYCVKNVSATATTIPIGRPLSNTQIYLLDQNLKPVPIGVPGELYIGGAGLARGYLNRPELTTEKFIPNPFSDDPHAKLYKTGDLARYLPDGNIEYLERIDQQVKIRGFRIELGEVEAIVCQHANVLSAVVIVREDTPGNKRLVAYLVPDSQQPPTIGELRQFLHTKLPEYMIPTAFVMLETLPLTPNGKVDRRSLPAPDSRSQLEVSFVAPRNSIEQILADIWADVLGVKEVGIHDNFFQLGGDSILGLQIIVRANQAKLQVSLKQLFANQSIANLAIVAGTTERIQAEQGLVTGALPLTPIQHWFFEQNMPEPHHFNQSVVLEVPKDVKADILEQVLQQLLKHHDALRLRFTHSDSGWEQINAAFEETVLLSIVDLSEISLEKRPAAFEATGNRLQASLNLSAEPLLRAALFDYGVNQSNRLLLIIHHLAVDGVSWRILLEDLHTAYQQLSRGIAMQLPSKTSSFKDWALKLTQYGHSESPKAEFEYWLTEVGTDITLLPVDYPLDQQTNTRATTACVSVSLSAELTNILLQEVPSAYNTQINDVLLTVLVQSFAQWTGQYSLLVDLEGHGREEVFEDIDLSRTVGWFTSVFPIRLQLDKQNHPGDALKSIKEQLRRLPKRGIGYGILRYLSQNAEQLRALPQAQVSFNYLGQFAQEFSASAAMWKFVQESGGADNSPLQHRNYLLELNALVINGKLQLNWTYNQNFHQQSTIERLAQWFMAALQTLISHCQSPDTGGYTPSDFPEAELSQKELEDIMSAFNVF</sequence>
<dbReference type="NCBIfam" id="TIGR01733">
    <property type="entry name" value="AA-adenyl-dom"/>
    <property type="match status" value="2"/>
</dbReference>
<dbReference type="CDD" id="cd19534">
    <property type="entry name" value="E_NRPS"/>
    <property type="match status" value="1"/>
</dbReference>
<evidence type="ECO:0000256" key="2">
    <source>
        <dbReference type="ARBA" id="ARBA00022450"/>
    </source>
</evidence>
<dbReference type="InterPro" id="IPR025110">
    <property type="entry name" value="AMP-bd_C"/>
</dbReference>
<keyword evidence="3" id="KW-0597">Phosphoprotein</keyword>
<accession>A0ABT3ATQ5</accession>
<dbReference type="InterPro" id="IPR005814">
    <property type="entry name" value="Aminotrans_3"/>
</dbReference>
<evidence type="ECO:0000256" key="5">
    <source>
        <dbReference type="ARBA" id="ARBA00023194"/>
    </source>
</evidence>
<dbReference type="SMART" id="SM00823">
    <property type="entry name" value="PKS_PP"/>
    <property type="match status" value="2"/>
</dbReference>
<dbReference type="InterPro" id="IPR020806">
    <property type="entry name" value="PKS_PP-bd"/>
</dbReference>
<keyword evidence="2" id="KW-0596">Phosphopantetheine</keyword>
<dbReference type="InterPro" id="IPR000873">
    <property type="entry name" value="AMP-dep_synth/lig_dom"/>
</dbReference>
<dbReference type="InterPro" id="IPR036736">
    <property type="entry name" value="ACP-like_sf"/>
</dbReference>
<dbReference type="Pfam" id="PF00202">
    <property type="entry name" value="Aminotran_3"/>
    <property type="match status" value="1"/>
</dbReference>
<dbReference type="InterPro" id="IPR045851">
    <property type="entry name" value="AMP-bd_C_sf"/>
</dbReference>
<gene>
    <name evidence="8" type="ORF">OGM63_02970</name>
</gene>
<dbReference type="CDD" id="cd19531">
    <property type="entry name" value="LCL_NRPS-like"/>
    <property type="match status" value="2"/>
</dbReference>
<keyword evidence="4" id="KW-0663">Pyridoxal phosphate</keyword>
<dbReference type="Gene3D" id="1.10.1200.10">
    <property type="entry name" value="ACP-like"/>
    <property type="match status" value="3"/>
</dbReference>
<evidence type="ECO:0000256" key="3">
    <source>
        <dbReference type="ARBA" id="ARBA00022553"/>
    </source>
</evidence>
<dbReference type="InterPro" id="IPR009081">
    <property type="entry name" value="PP-bd_ACP"/>
</dbReference>
<dbReference type="InterPro" id="IPR010071">
    <property type="entry name" value="AA_adenyl_dom"/>
</dbReference>
<feature type="compositionally biased region" description="Low complexity" evidence="6">
    <location>
        <begin position="183"/>
        <end position="194"/>
    </location>
</feature>
<dbReference type="Proteomes" id="UP001526143">
    <property type="component" value="Unassembled WGS sequence"/>
</dbReference>
<dbReference type="Gene3D" id="3.30.300.30">
    <property type="match status" value="2"/>
</dbReference>
<dbReference type="PANTHER" id="PTHR45398:SF1">
    <property type="entry name" value="ENZYME, PUTATIVE (JCVI)-RELATED"/>
    <property type="match status" value="1"/>
</dbReference>
<dbReference type="InterPro" id="IPR006162">
    <property type="entry name" value="Ppantetheine_attach_site"/>
</dbReference>
<evidence type="ECO:0000256" key="4">
    <source>
        <dbReference type="ARBA" id="ARBA00022898"/>
    </source>
</evidence>
<evidence type="ECO:0000313" key="8">
    <source>
        <dbReference type="EMBL" id="MCV3212503.1"/>
    </source>
</evidence>
<dbReference type="Pfam" id="PF13193">
    <property type="entry name" value="AMP-binding_C"/>
    <property type="match status" value="2"/>
</dbReference>
<dbReference type="InterPro" id="IPR015421">
    <property type="entry name" value="PyrdxlP-dep_Trfase_major"/>
</dbReference>
<feature type="domain" description="Carrier" evidence="7">
    <location>
        <begin position="1735"/>
        <end position="1810"/>
    </location>
</feature>
<dbReference type="InterPro" id="IPR023213">
    <property type="entry name" value="CAT-like_dom_sf"/>
</dbReference>
<dbReference type="CDD" id="cd05930">
    <property type="entry name" value="A_NRPS"/>
    <property type="match status" value="1"/>
</dbReference>
<dbReference type="Gene3D" id="2.30.38.10">
    <property type="entry name" value="Luciferase, Domain 3"/>
    <property type="match status" value="2"/>
</dbReference>
<dbReference type="InterPro" id="IPR015422">
    <property type="entry name" value="PyrdxlP-dep_Trfase_small"/>
</dbReference>
<dbReference type="RefSeq" id="WP_263744017.1">
    <property type="nucleotide sequence ID" value="NZ_JAOWRF010000040.1"/>
</dbReference>
<comment type="cofactor">
    <cofactor evidence="1">
        <name>pantetheine 4'-phosphate</name>
        <dbReference type="ChEBI" id="CHEBI:47942"/>
    </cofactor>
</comment>
<dbReference type="CDD" id="cd12117">
    <property type="entry name" value="A_NRPS_Srf_like"/>
    <property type="match status" value="1"/>
</dbReference>
<reference evidence="8 9" key="1">
    <citation type="submission" date="2022-10" db="EMBL/GenBank/DDBJ databases">
        <title>Identification of biosynthetic pathway for the production of the potent trypsin inhibitor radiosumin.</title>
        <authorList>
            <person name="Fewer D.P."/>
            <person name="Delbaje E."/>
            <person name="Ouyang X."/>
            <person name="Agostino P.D."/>
            <person name="Wahlsten M."/>
            <person name="Jokela J."/>
            <person name="Permi P."/>
            <person name="Haapaniemi E."/>
            <person name="Koistinen H."/>
        </authorList>
    </citation>
    <scope>NUCLEOTIDE SEQUENCE [LARGE SCALE GENOMIC DNA]</scope>
    <source>
        <strain evidence="8 9">NIES-515</strain>
    </source>
</reference>
<feature type="compositionally biased region" description="Low complexity" evidence="6">
    <location>
        <begin position="109"/>
        <end position="126"/>
    </location>
</feature>
<dbReference type="Pfam" id="PF00550">
    <property type="entry name" value="PP-binding"/>
    <property type="match status" value="3"/>
</dbReference>
<dbReference type="PROSITE" id="PS00455">
    <property type="entry name" value="AMP_BINDING"/>
    <property type="match status" value="2"/>
</dbReference>
<name>A0ABT3ATQ5_9CYAN</name>
<keyword evidence="9" id="KW-1185">Reference proteome</keyword>
<dbReference type="Gene3D" id="3.40.50.980">
    <property type="match status" value="4"/>
</dbReference>
<comment type="caution">
    <text evidence="8">The sequence shown here is derived from an EMBL/GenBank/DDBJ whole genome shotgun (WGS) entry which is preliminary data.</text>
</comment>
<dbReference type="Gene3D" id="3.90.1150.10">
    <property type="entry name" value="Aspartate Aminotransferase, domain 1"/>
    <property type="match status" value="1"/>
</dbReference>
<dbReference type="PROSITE" id="PS00012">
    <property type="entry name" value="PHOSPHOPANTETHEINE"/>
    <property type="match status" value="3"/>
</dbReference>
<dbReference type="Pfam" id="PF00668">
    <property type="entry name" value="Condensation"/>
    <property type="match status" value="3"/>
</dbReference>
<dbReference type="Gene3D" id="3.30.559.10">
    <property type="entry name" value="Chloramphenicol acetyltransferase-like domain"/>
    <property type="match status" value="3"/>
</dbReference>
<feature type="region of interest" description="Disordered" evidence="6">
    <location>
        <begin position="100"/>
        <end position="126"/>
    </location>
</feature>
<dbReference type="NCBIfam" id="NF003417">
    <property type="entry name" value="PRK04813.1"/>
    <property type="match status" value="2"/>
</dbReference>
<evidence type="ECO:0000313" key="9">
    <source>
        <dbReference type="Proteomes" id="UP001526143"/>
    </source>
</evidence>
<organism evidence="8 9">
    <name type="scientific">Plectonema radiosum NIES-515</name>
    <dbReference type="NCBI Taxonomy" id="2986073"/>
    <lineage>
        <taxon>Bacteria</taxon>
        <taxon>Bacillati</taxon>
        <taxon>Cyanobacteriota</taxon>
        <taxon>Cyanophyceae</taxon>
        <taxon>Oscillatoriophycideae</taxon>
        <taxon>Oscillatoriales</taxon>
        <taxon>Microcoleaceae</taxon>
        <taxon>Plectonema</taxon>
    </lineage>
</organism>
<dbReference type="PANTHER" id="PTHR45398">
    <property type="match status" value="1"/>
</dbReference>
<dbReference type="EMBL" id="JAOWRF010000040">
    <property type="protein sequence ID" value="MCV3212503.1"/>
    <property type="molecule type" value="Genomic_DNA"/>
</dbReference>
<dbReference type="InterPro" id="IPR001242">
    <property type="entry name" value="Condensation_dom"/>
</dbReference>
<dbReference type="Pfam" id="PF00501">
    <property type="entry name" value="AMP-binding"/>
    <property type="match status" value="2"/>
</dbReference>
<dbReference type="PROSITE" id="PS50075">
    <property type="entry name" value="CARRIER"/>
    <property type="match status" value="3"/>
</dbReference>
<dbReference type="InterPro" id="IPR020845">
    <property type="entry name" value="AMP-binding_CS"/>
</dbReference>
<dbReference type="InterPro" id="IPR010060">
    <property type="entry name" value="NRPS_synth"/>
</dbReference>
<evidence type="ECO:0000256" key="1">
    <source>
        <dbReference type="ARBA" id="ARBA00001957"/>
    </source>
</evidence>
<feature type="domain" description="Carrier" evidence="7">
    <location>
        <begin position="22"/>
        <end position="100"/>
    </location>
</feature>
<dbReference type="CDD" id="cd00610">
    <property type="entry name" value="OAT_like"/>
    <property type="match status" value="1"/>
</dbReference>
<dbReference type="PROSITE" id="PS00600">
    <property type="entry name" value="AA_TRANSFER_CLASS_3"/>
    <property type="match status" value="1"/>
</dbReference>
<dbReference type="SUPFAM" id="SSF52777">
    <property type="entry name" value="CoA-dependent acyltransferases"/>
    <property type="match status" value="6"/>
</dbReference>
<evidence type="ECO:0000256" key="6">
    <source>
        <dbReference type="SAM" id="MobiDB-lite"/>
    </source>
</evidence>
<dbReference type="InterPro" id="IPR015424">
    <property type="entry name" value="PyrdxlP-dep_Trfase"/>
</dbReference>